<name>A0A150GRC7_GONPE</name>
<dbReference type="SUPFAM" id="SSF49599">
    <property type="entry name" value="TRAF domain-like"/>
    <property type="match status" value="1"/>
</dbReference>
<dbReference type="EMBL" id="LSYV01000011">
    <property type="protein sequence ID" value="KXZ52288.1"/>
    <property type="molecule type" value="Genomic_DNA"/>
</dbReference>
<dbReference type="PROSITE" id="PS50144">
    <property type="entry name" value="MATH"/>
    <property type="match status" value="1"/>
</dbReference>
<dbReference type="InterPro" id="IPR002083">
    <property type="entry name" value="MATH/TRAF_dom"/>
</dbReference>
<evidence type="ECO:0000313" key="5">
    <source>
        <dbReference type="Proteomes" id="UP000075714"/>
    </source>
</evidence>
<dbReference type="CDD" id="cd00121">
    <property type="entry name" value="MATH"/>
    <property type="match status" value="1"/>
</dbReference>
<dbReference type="Pfam" id="PF22486">
    <property type="entry name" value="MATH_2"/>
    <property type="match status" value="1"/>
</dbReference>
<dbReference type="OrthoDB" id="550616at2759"/>
<evidence type="ECO:0000256" key="1">
    <source>
        <dbReference type="ARBA" id="ARBA00023054"/>
    </source>
</evidence>
<dbReference type="STRING" id="33097.A0A150GRC7"/>
<feature type="signal peptide" evidence="2">
    <location>
        <begin position="1"/>
        <end position="22"/>
    </location>
</feature>
<dbReference type="Proteomes" id="UP000075714">
    <property type="component" value="Unassembled WGS sequence"/>
</dbReference>
<dbReference type="PANTHER" id="PTHR46236">
    <property type="entry name" value="TRAF-LIKE SUPERFAMILY PROTEIN"/>
    <property type="match status" value="1"/>
</dbReference>
<sequence length="249" mass="28178">MAANMAMFAALLFVTFVALGSQQSQPYDPEAVERLLHRKNNAVLEQTGLGSQGTKLALVGRDDDDSPFLASYSWTIDAYESRNERRLDSPVFRAAATLWQLMLYPQGDDGHKGYISLYIGATLAPHWGPHEAVHSSWRFTVLNARGTRPHIVQEANHNFSRFSTNWGFNKLTLRSSLLDPAEGWLDEHSKLQLRVDVRHVEPYWVDYAGIERQHFDTVRSSVALWSEMQGLGVKDLMVTYSITDDGHSR</sequence>
<evidence type="ECO:0000259" key="3">
    <source>
        <dbReference type="PROSITE" id="PS50144"/>
    </source>
</evidence>
<feature type="domain" description="MATH" evidence="3">
    <location>
        <begin position="69"/>
        <end position="197"/>
    </location>
</feature>
<accession>A0A150GRC7</accession>
<feature type="chain" id="PRO_5007562175" description="MATH domain-containing protein" evidence="2">
    <location>
        <begin position="23"/>
        <end position="249"/>
    </location>
</feature>
<dbReference type="PANTHER" id="PTHR46236:SF35">
    <property type="entry name" value="MATH DOMAIN-CONTAINING PROTEIN"/>
    <property type="match status" value="1"/>
</dbReference>
<dbReference type="AlphaFoldDB" id="A0A150GRC7"/>
<reference evidence="5" key="1">
    <citation type="journal article" date="2016" name="Nat. Commun.">
        <title>The Gonium pectorale genome demonstrates co-option of cell cycle regulation during the evolution of multicellularity.</title>
        <authorList>
            <person name="Hanschen E.R."/>
            <person name="Marriage T.N."/>
            <person name="Ferris P.J."/>
            <person name="Hamaji T."/>
            <person name="Toyoda A."/>
            <person name="Fujiyama A."/>
            <person name="Neme R."/>
            <person name="Noguchi H."/>
            <person name="Minakuchi Y."/>
            <person name="Suzuki M."/>
            <person name="Kawai-Toyooka H."/>
            <person name="Smith D.R."/>
            <person name="Sparks H."/>
            <person name="Anderson J."/>
            <person name="Bakaric R."/>
            <person name="Luria V."/>
            <person name="Karger A."/>
            <person name="Kirschner M.W."/>
            <person name="Durand P.M."/>
            <person name="Michod R.E."/>
            <person name="Nozaki H."/>
            <person name="Olson B.J."/>
        </authorList>
    </citation>
    <scope>NUCLEOTIDE SEQUENCE [LARGE SCALE GENOMIC DNA]</scope>
    <source>
        <strain evidence="5">NIES-2863</strain>
    </source>
</reference>
<dbReference type="InterPro" id="IPR008974">
    <property type="entry name" value="TRAF-like"/>
</dbReference>
<organism evidence="4 5">
    <name type="scientific">Gonium pectorale</name>
    <name type="common">Green alga</name>
    <dbReference type="NCBI Taxonomy" id="33097"/>
    <lineage>
        <taxon>Eukaryota</taxon>
        <taxon>Viridiplantae</taxon>
        <taxon>Chlorophyta</taxon>
        <taxon>core chlorophytes</taxon>
        <taxon>Chlorophyceae</taxon>
        <taxon>CS clade</taxon>
        <taxon>Chlamydomonadales</taxon>
        <taxon>Volvocaceae</taxon>
        <taxon>Gonium</taxon>
    </lineage>
</organism>
<keyword evidence="1" id="KW-0175">Coiled coil</keyword>
<protein>
    <recommendedName>
        <fullName evidence="3">MATH domain-containing protein</fullName>
    </recommendedName>
</protein>
<proteinExistence type="predicted"/>
<dbReference type="Gene3D" id="2.60.210.10">
    <property type="entry name" value="Apoptosis, Tumor Necrosis Factor Receptor Associated Protein 2, Chain A"/>
    <property type="match status" value="1"/>
</dbReference>
<comment type="caution">
    <text evidence="4">The sequence shown here is derived from an EMBL/GenBank/DDBJ whole genome shotgun (WGS) entry which is preliminary data.</text>
</comment>
<keyword evidence="5" id="KW-1185">Reference proteome</keyword>
<evidence type="ECO:0000313" key="4">
    <source>
        <dbReference type="EMBL" id="KXZ52288.1"/>
    </source>
</evidence>
<dbReference type="InterPro" id="IPR050804">
    <property type="entry name" value="MCC"/>
</dbReference>
<evidence type="ECO:0000256" key="2">
    <source>
        <dbReference type="SAM" id="SignalP"/>
    </source>
</evidence>
<gene>
    <name evidence="4" type="ORF">GPECTOR_10g920</name>
</gene>
<keyword evidence="2" id="KW-0732">Signal</keyword>